<keyword evidence="2" id="KW-0547">Nucleotide-binding</keyword>
<proteinExistence type="predicted"/>
<feature type="compositionally biased region" description="Acidic residues" evidence="4">
    <location>
        <begin position="632"/>
        <end position="658"/>
    </location>
</feature>
<evidence type="ECO:0000313" key="7">
    <source>
        <dbReference type="WBParaSite" id="HNAJ_0000858501-mRNA-1"/>
    </source>
</evidence>
<organism evidence="7">
    <name type="scientific">Rodentolepis nana</name>
    <name type="common">Dwarf tapeworm</name>
    <name type="synonym">Hymenolepis nana</name>
    <dbReference type="NCBI Taxonomy" id="102285"/>
    <lineage>
        <taxon>Eukaryota</taxon>
        <taxon>Metazoa</taxon>
        <taxon>Spiralia</taxon>
        <taxon>Lophotrochozoa</taxon>
        <taxon>Platyhelminthes</taxon>
        <taxon>Cestoda</taxon>
        <taxon>Eucestoda</taxon>
        <taxon>Cyclophyllidea</taxon>
        <taxon>Hymenolepididae</taxon>
        <taxon>Rodentolepis</taxon>
    </lineage>
</organism>
<dbReference type="GO" id="GO:0019205">
    <property type="term" value="F:nucleobase-containing compound kinase activity"/>
    <property type="evidence" value="ECO:0007669"/>
    <property type="project" value="InterPro"/>
</dbReference>
<feature type="compositionally biased region" description="Basic and acidic residues" evidence="4">
    <location>
        <begin position="754"/>
        <end position="763"/>
    </location>
</feature>
<gene>
    <name evidence="5" type="ORF">HNAJ_LOCUS8581</name>
</gene>
<keyword evidence="6" id="KW-1185">Reference proteome</keyword>
<evidence type="ECO:0000313" key="6">
    <source>
        <dbReference type="Proteomes" id="UP000278807"/>
    </source>
</evidence>
<evidence type="ECO:0000256" key="2">
    <source>
        <dbReference type="ARBA" id="ARBA00022741"/>
    </source>
</evidence>
<dbReference type="Proteomes" id="UP000278807">
    <property type="component" value="Unassembled WGS sequence"/>
</dbReference>
<dbReference type="GO" id="GO:0006139">
    <property type="term" value="P:nucleobase-containing compound metabolic process"/>
    <property type="evidence" value="ECO:0007669"/>
    <property type="project" value="InterPro"/>
</dbReference>
<dbReference type="SUPFAM" id="SSF52540">
    <property type="entry name" value="P-loop containing nucleoside triphosphate hydrolases"/>
    <property type="match status" value="1"/>
</dbReference>
<evidence type="ECO:0000256" key="3">
    <source>
        <dbReference type="ARBA" id="ARBA00022777"/>
    </source>
</evidence>
<dbReference type="OrthoDB" id="439792at2759"/>
<keyword evidence="1" id="KW-0808">Transferase</keyword>
<evidence type="ECO:0000256" key="4">
    <source>
        <dbReference type="SAM" id="MobiDB-lite"/>
    </source>
</evidence>
<dbReference type="AlphaFoldDB" id="A0A0R3TMN4"/>
<reference evidence="7" key="1">
    <citation type="submission" date="2017-02" db="UniProtKB">
        <authorList>
            <consortium name="WormBaseParasite"/>
        </authorList>
    </citation>
    <scope>IDENTIFICATION</scope>
</reference>
<evidence type="ECO:0000313" key="5">
    <source>
        <dbReference type="EMBL" id="VDO04588.1"/>
    </source>
</evidence>
<feature type="region of interest" description="Disordered" evidence="4">
    <location>
        <begin position="747"/>
        <end position="784"/>
    </location>
</feature>
<dbReference type="STRING" id="102285.A0A0R3TMN4"/>
<dbReference type="InterPro" id="IPR027417">
    <property type="entry name" value="P-loop_NTPase"/>
</dbReference>
<keyword evidence="3" id="KW-0418">Kinase</keyword>
<reference evidence="5 6" key="2">
    <citation type="submission" date="2018-11" db="EMBL/GenBank/DDBJ databases">
        <authorList>
            <consortium name="Pathogen Informatics"/>
        </authorList>
    </citation>
    <scope>NUCLEOTIDE SEQUENCE [LARGE SCALE GENOMIC DNA]</scope>
</reference>
<dbReference type="GO" id="GO:0005524">
    <property type="term" value="F:ATP binding"/>
    <property type="evidence" value="ECO:0007669"/>
    <property type="project" value="InterPro"/>
</dbReference>
<dbReference type="Gene3D" id="3.40.50.300">
    <property type="entry name" value="P-loop containing nucleotide triphosphate hydrolases"/>
    <property type="match status" value="2"/>
</dbReference>
<dbReference type="WBParaSite" id="HNAJ_0000858501-mRNA-1">
    <property type="protein sequence ID" value="HNAJ_0000858501-mRNA-1"/>
    <property type="gene ID" value="HNAJ_0000858501"/>
</dbReference>
<dbReference type="InterPro" id="IPR000850">
    <property type="entry name" value="Adenylat/UMP-CMP_kin"/>
</dbReference>
<sequence length="853" mass="98117">MKTGFEYLIAHQDEFDDAFSSDKHALFYADREKKPACFIVIGKPSTGKTSIAKMLVKEMRCQYIHATHLIERNISEDTSIGKYFKEKLLSGKNLSLQEMATLLKEATSLPECHHYGYVMDGFPSYFAFEEQLQLVENIPMKPDYVVHIEVSDEDLEKRLESQRIDPVKGSIYNFLNFKDPPGPFLKPTTTKSSKKQNRNDDELNLVEEQEERPKLNQLVPWHPDFPRLSKGVMERLLIRPEDTKRELVKLFELNADVVPKLLDKFFKHFPKSHVIRIDGNCPPSQMFHNLMVKVRALPLGPAISPFPLSMKIEGEEEQEENFGEEDEFLPIENGTTGDADGNDDVNVDWDEVITSLSVTKMPTEHSRWHLSEWQHFCPVQLYDGILEHGKVRFACGFLGFLYFLSSREAMDSFTRNPRPYLDYYGQFQPKSTIRIAILGFQESGAAALCQLIAEKCDAKLISLSEILKTEIEEKEKGILEKIKNGVEIDLIDKLNKQRKRELDEIYTNNEAEPPVQRLKKCITKQHPQVVEAVDRALKFARAQPCYLEPNRYVEALVAELERLEKENANIEAENRRPLNWVIEGLPPLEEVWQLIKERSEQIHKQVNSTRQAYESLQKIRHLLQQLRKDSGDANEEEVGEEVEEKEEDDENLEEDEEQGFPQKTKESCNPWAEQPDPRLEKAQKRFDEAASQKISLDPMPTHIFKLKDELGDRALMIHRLFKIGYGPFEGLEPIQSVEGYDIPAMENMMNTKPSKTDHSRSEGSDDDDAKTEPPEDPPISSQIFYPMPQPGPELDCVREKLVQYDTKWEAVKESLSASNTAYGYPVTAIDLGISKNQLIEDLLAEVEGEFKTY</sequence>
<evidence type="ECO:0000256" key="1">
    <source>
        <dbReference type="ARBA" id="ARBA00022679"/>
    </source>
</evidence>
<dbReference type="PANTHER" id="PTHR23359">
    <property type="entry name" value="NUCLEOTIDE KINASE"/>
    <property type="match status" value="1"/>
</dbReference>
<dbReference type="Pfam" id="PF00406">
    <property type="entry name" value="ADK"/>
    <property type="match status" value="1"/>
</dbReference>
<protein>
    <submittedName>
        <fullName evidence="7">Nucleoside-diphosphate kinase</fullName>
    </submittedName>
</protein>
<dbReference type="EMBL" id="UZAE01012327">
    <property type="protein sequence ID" value="VDO04588.1"/>
    <property type="molecule type" value="Genomic_DNA"/>
</dbReference>
<name>A0A0R3TMN4_RODNA</name>
<feature type="region of interest" description="Disordered" evidence="4">
    <location>
        <begin position="627"/>
        <end position="675"/>
    </location>
</feature>
<accession>A0A0R3TMN4</accession>